<evidence type="ECO:0000313" key="13">
    <source>
        <dbReference type="EMBL" id="EPY36080.1"/>
    </source>
</evidence>
<comment type="function">
    <text evidence="7">The electron transfer flavoprotein serves as a specific electron acceptor for several dehydrogenases, including five acyl-CoA dehydrogenases, glutaryl-CoA and sarcosine dehydrogenase. It transfers the electrons to the main mitochondrial respiratory chain via ETF-ubiquinone oxidoreductase (ETF dehydrogenase).</text>
</comment>
<feature type="domain" description="Electron transfer flavoprotein alpha/beta-subunit N-terminal" evidence="10">
    <location>
        <begin position="12"/>
        <end position="192"/>
    </location>
</feature>
<feature type="binding site" evidence="8">
    <location>
        <begin position="237"/>
        <end position="238"/>
    </location>
    <ligand>
        <name>FAD</name>
        <dbReference type="ChEBI" id="CHEBI:57692"/>
    </ligand>
</feature>
<evidence type="ECO:0000256" key="3">
    <source>
        <dbReference type="ARBA" id="ARBA00022448"/>
    </source>
</evidence>
<dbReference type="Proteomes" id="UP000015354">
    <property type="component" value="Unassembled WGS sequence"/>
</dbReference>
<evidence type="ECO:0000256" key="7">
    <source>
        <dbReference type="PIRNR" id="PIRNR000089"/>
    </source>
</evidence>
<keyword evidence="7" id="KW-0496">Mitochondrion</keyword>
<evidence type="ECO:0000256" key="5">
    <source>
        <dbReference type="ARBA" id="ARBA00022827"/>
    </source>
</evidence>
<dbReference type="InterPro" id="IPR014730">
    <property type="entry name" value="ETF_a/b_N"/>
</dbReference>
<dbReference type="SUPFAM" id="SSF52402">
    <property type="entry name" value="Adenine nucleotide alpha hydrolases-like"/>
    <property type="match status" value="1"/>
</dbReference>
<dbReference type="InterPro" id="IPR014729">
    <property type="entry name" value="Rossmann-like_a/b/a_fold"/>
</dbReference>
<feature type="signal peptide" evidence="9">
    <location>
        <begin position="1"/>
        <end position="21"/>
    </location>
</feature>
<evidence type="ECO:0000256" key="9">
    <source>
        <dbReference type="SAM" id="SignalP"/>
    </source>
</evidence>
<dbReference type="Gene3D" id="3.40.50.1220">
    <property type="entry name" value="TPP-binding domain"/>
    <property type="match status" value="1"/>
</dbReference>
<dbReference type="AlphaFoldDB" id="S9WJH5"/>
<comment type="subunit">
    <text evidence="7">Heterodimer of an alpha and a beta subunit.</text>
</comment>
<dbReference type="PANTHER" id="PTHR43153:SF1">
    <property type="entry name" value="ELECTRON TRANSFER FLAVOPROTEIN SUBUNIT ALPHA, MITOCHONDRIAL"/>
    <property type="match status" value="1"/>
</dbReference>
<accession>S9WJH5</accession>
<evidence type="ECO:0000313" key="12">
    <source>
        <dbReference type="EMBL" id="EPY30906.1"/>
    </source>
</evidence>
<feature type="binding site" evidence="8">
    <location>
        <position position="289"/>
    </location>
    <ligand>
        <name>FAD</name>
        <dbReference type="ChEBI" id="CHEBI:57692"/>
    </ligand>
</feature>
<evidence type="ECO:0000256" key="1">
    <source>
        <dbReference type="ARBA" id="ARBA00004305"/>
    </source>
</evidence>
<dbReference type="Gene3D" id="3.40.50.620">
    <property type="entry name" value="HUPs"/>
    <property type="match status" value="1"/>
</dbReference>
<dbReference type="InterPro" id="IPR029035">
    <property type="entry name" value="DHS-like_NAD/FAD-binding_dom"/>
</dbReference>
<name>S9WJH5_9TRYP</name>
<dbReference type="OrthoDB" id="1715808at2759"/>
<feature type="chain" id="PRO_5007727309" description="Electron transfer flavoprotein subunit alpha" evidence="9">
    <location>
        <begin position="22"/>
        <end position="323"/>
    </location>
</feature>
<dbReference type="GO" id="GO:0009055">
    <property type="term" value="F:electron transfer activity"/>
    <property type="evidence" value="ECO:0007669"/>
    <property type="project" value="InterPro"/>
</dbReference>
<keyword evidence="3 7" id="KW-0813">Transport</keyword>
<dbReference type="EMBL" id="ATMH01008719">
    <property type="protein sequence ID" value="EPY21048.1"/>
    <property type="molecule type" value="Genomic_DNA"/>
</dbReference>
<keyword evidence="9" id="KW-0732">Signal</keyword>
<comment type="cofactor">
    <cofactor evidence="7 8">
        <name>FAD</name>
        <dbReference type="ChEBI" id="CHEBI:57692"/>
    </cofactor>
    <text evidence="7 8">Binds 1 FAD per dimer.</text>
</comment>
<organism evidence="13 14">
    <name type="scientific">Strigomonas culicis</name>
    <dbReference type="NCBI Taxonomy" id="28005"/>
    <lineage>
        <taxon>Eukaryota</taxon>
        <taxon>Discoba</taxon>
        <taxon>Euglenozoa</taxon>
        <taxon>Kinetoplastea</taxon>
        <taxon>Metakinetoplastina</taxon>
        <taxon>Trypanosomatida</taxon>
        <taxon>Trypanosomatidae</taxon>
        <taxon>Strigomonadinae</taxon>
        <taxon>Strigomonas</taxon>
    </lineage>
</organism>
<evidence type="ECO:0000313" key="14">
    <source>
        <dbReference type="Proteomes" id="UP000015354"/>
    </source>
</evidence>
<feature type="binding site" evidence="8">
    <location>
        <begin position="251"/>
        <end position="255"/>
    </location>
    <ligand>
        <name>FAD</name>
        <dbReference type="ChEBI" id="CHEBI:57692"/>
    </ligand>
</feature>
<keyword evidence="6 7" id="KW-0249">Electron transport</keyword>
<dbReference type="InterPro" id="IPR001308">
    <property type="entry name" value="ETF_a/FixB"/>
</dbReference>
<reference evidence="13" key="2">
    <citation type="submission" date="2013-03" db="EMBL/GenBank/DDBJ databases">
        <authorList>
            <person name="Motta M.C.M."/>
            <person name="Martins A.C.A."/>
            <person name="Preta C.M.C.C."/>
            <person name="Silva R."/>
            <person name="de Souza S.S."/>
            <person name="Klein C.C."/>
            <person name="de Almeida L.G.P."/>
            <person name="Cunha O.L."/>
            <person name="Colabardini A.C."/>
            <person name="Lima B.A."/>
            <person name="Machado C.R."/>
            <person name="Soares C.M.A."/>
            <person name="de Menezes C.B.A."/>
            <person name="Bartolomeu D.C."/>
            <person name="Grisard E.C."/>
            <person name="Fantinatti-Garboggini F."/>
            <person name="Rodrigues-Luiz G.F."/>
            <person name="Wagner G."/>
            <person name="Goldman G.H."/>
            <person name="Fietto J.L.R."/>
            <person name="Ciapina L.P."/>
            <person name="Brocchi M."/>
            <person name="Elias M.C."/>
            <person name="Goldman M.H.S."/>
            <person name="Sagot M.-F."/>
            <person name="Pereira M."/>
            <person name="Stoco P.H."/>
            <person name="Teixeira S.M.R."/>
            <person name="de Mendonca-Neto R.P."/>
            <person name="Maciel T.E.F."/>
            <person name="Mendes T.A.O."/>
            <person name="Urmenyi T.P."/>
            <person name="Teixeira M.M.G."/>
            <person name="de Camargo E.F.P."/>
            <person name="de Sousa W."/>
            <person name="Schenkman S."/>
            <person name="de Vasconcelos A.T.R."/>
        </authorList>
    </citation>
    <scope>NUCLEOTIDE SEQUENCE</scope>
</reference>
<dbReference type="InterPro" id="IPR033947">
    <property type="entry name" value="ETF_alpha_N"/>
</dbReference>
<dbReference type="SUPFAM" id="SSF52467">
    <property type="entry name" value="DHS-like NAD/FAD-binding domain"/>
    <property type="match status" value="1"/>
</dbReference>
<dbReference type="GO" id="GO:0005759">
    <property type="term" value="C:mitochondrial matrix"/>
    <property type="evidence" value="ECO:0007669"/>
    <property type="project" value="UniProtKB-SubCell"/>
</dbReference>
<comment type="caution">
    <text evidence="13">The sequence shown here is derived from an EMBL/GenBank/DDBJ whole genome shotgun (WGS) entry which is preliminary data.</text>
</comment>
<dbReference type="SMART" id="SM00893">
    <property type="entry name" value="ETF"/>
    <property type="match status" value="1"/>
</dbReference>
<comment type="similarity">
    <text evidence="2 7">Belongs to the ETF alpha-subunit/FixB family.</text>
</comment>
<evidence type="ECO:0000256" key="2">
    <source>
        <dbReference type="ARBA" id="ARBA00005817"/>
    </source>
</evidence>
<dbReference type="EMBL" id="ATMH01000765">
    <property type="protein sequence ID" value="EPY36080.1"/>
    <property type="molecule type" value="Genomic_DNA"/>
</dbReference>
<dbReference type="GO" id="GO:0033539">
    <property type="term" value="P:fatty acid beta-oxidation using acyl-CoA dehydrogenase"/>
    <property type="evidence" value="ECO:0007669"/>
    <property type="project" value="TreeGrafter"/>
</dbReference>
<gene>
    <name evidence="13" type="ORF">STCU_00765</name>
    <name evidence="12" type="ORF">STCU_03797</name>
    <name evidence="11" type="ORF">STCU_08719</name>
</gene>
<evidence type="ECO:0000256" key="4">
    <source>
        <dbReference type="ARBA" id="ARBA00022630"/>
    </source>
</evidence>
<dbReference type="EMBL" id="ATMH01003797">
    <property type="protein sequence ID" value="EPY30906.1"/>
    <property type="molecule type" value="Genomic_DNA"/>
</dbReference>
<keyword evidence="5 7" id="KW-0274">FAD</keyword>
<protein>
    <recommendedName>
        <fullName evidence="7">Electron transfer flavoprotein subunit alpha</fullName>
        <shortName evidence="7">Alpha-ETF</shortName>
    </recommendedName>
</protein>
<dbReference type="CDD" id="cd01715">
    <property type="entry name" value="ETF_alpha"/>
    <property type="match status" value="1"/>
</dbReference>
<evidence type="ECO:0000256" key="6">
    <source>
        <dbReference type="ARBA" id="ARBA00022982"/>
    </source>
</evidence>
<dbReference type="PIRSF" id="PIRSF000089">
    <property type="entry name" value="Electra_flavoP_a"/>
    <property type="match status" value="1"/>
</dbReference>
<keyword evidence="14" id="KW-1185">Reference proteome</keyword>
<dbReference type="FunFam" id="3.40.50.1220:FF:000001">
    <property type="entry name" value="Electron transfer flavoprotein, alpha subunit"/>
    <property type="match status" value="1"/>
</dbReference>
<evidence type="ECO:0000259" key="10">
    <source>
        <dbReference type="SMART" id="SM00893"/>
    </source>
</evidence>
<feature type="binding site" evidence="8">
    <location>
        <begin position="268"/>
        <end position="275"/>
    </location>
    <ligand>
        <name>FAD</name>
        <dbReference type="ChEBI" id="CHEBI:57692"/>
    </ligand>
</feature>
<feature type="binding site" evidence="8">
    <location>
        <position position="212"/>
    </location>
    <ligand>
        <name>FAD</name>
        <dbReference type="ChEBI" id="CHEBI:57692"/>
    </ligand>
</feature>
<proteinExistence type="inferred from homology"/>
<comment type="subcellular location">
    <subcellularLocation>
        <location evidence="1 7">Mitochondrion matrix</location>
    </subcellularLocation>
</comment>
<dbReference type="GO" id="GO:0050660">
    <property type="term" value="F:flavin adenine dinucleotide binding"/>
    <property type="evidence" value="ECO:0007669"/>
    <property type="project" value="InterPro"/>
</dbReference>
<keyword evidence="4 7" id="KW-0285">Flavoprotein</keyword>
<sequence>MFRLSSLRLAKVLVLAEVAGGKVAPATLSAITAAAQVGPVTALVAGKDAQVVADALAKTKGVEEVLTTAGDHYDHGLPEEYAPLVASAVTTNGYTHVFAGTSAFGKNIIPRAAAKLDALAISEVTAIKDENTFVRQLYAGNAIATVKSADKVKFCTVRGTTFERAAPEGGSGKISEFPAVAASGKAKFVEDKISASDKPDLTTAATVVTGGRGIKNKENFKILEDLASSLHAAVGATRAIVDAGYAPNEMQVGQTGKTVAPNFYLACGVSGAIQHVAGMKDSKVIAVVNTDEDAPFFQIADYGIVEDLFKVVPALTEKINASK</sequence>
<reference evidence="13 14" key="1">
    <citation type="journal article" date="2013" name="PLoS ONE">
        <title>Predicting the Proteins of Angomonas deanei, Strigomonas culicis and Their Respective Endosymbionts Reveals New Aspects of the Trypanosomatidae Family.</title>
        <authorList>
            <person name="Motta M.C."/>
            <person name="Martins A.C."/>
            <person name="de Souza S.S."/>
            <person name="Catta-Preta C.M."/>
            <person name="Silva R."/>
            <person name="Klein C.C."/>
            <person name="de Almeida L.G."/>
            <person name="de Lima Cunha O."/>
            <person name="Ciapina L.P."/>
            <person name="Brocchi M."/>
            <person name="Colabardini A.C."/>
            <person name="de Araujo Lima B."/>
            <person name="Machado C.R."/>
            <person name="de Almeida Soares C.M."/>
            <person name="Probst C.M."/>
            <person name="de Menezes C.B."/>
            <person name="Thompson C.E."/>
            <person name="Bartholomeu D.C."/>
            <person name="Gradia D.F."/>
            <person name="Pavoni D.P."/>
            <person name="Grisard E.C."/>
            <person name="Fantinatti-Garboggini F."/>
            <person name="Marchini F.K."/>
            <person name="Rodrigues-Luiz G.F."/>
            <person name="Wagner G."/>
            <person name="Goldman G.H."/>
            <person name="Fietto J.L."/>
            <person name="Elias M.C."/>
            <person name="Goldman M.H."/>
            <person name="Sagot M.F."/>
            <person name="Pereira M."/>
            <person name="Stoco P.H."/>
            <person name="de Mendonca-Neto R.P."/>
            <person name="Teixeira S.M."/>
            <person name="Maciel T.E."/>
            <person name="de Oliveira Mendes T.A."/>
            <person name="Urmenyi T.P."/>
            <person name="de Souza W."/>
            <person name="Schenkman S."/>
            <person name="de Vasconcelos A.T."/>
        </authorList>
    </citation>
    <scope>NUCLEOTIDE SEQUENCE [LARGE SCALE GENOMIC DNA]</scope>
</reference>
<evidence type="ECO:0000256" key="8">
    <source>
        <dbReference type="PIRSR" id="PIRSR000089-1"/>
    </source>
</evidence>
<dbReference type="InterPro" id="IPR014731">
    <property type="entry name" value="ETF_asu_C"/>
</dbReference>
<dbReference type="FunFam" id="3.40.50.620:FF:000041">
    <property type="entry name" value="Electron transfer flavoprotein alpha subunit"/>
    <property type="match status" value="1"/>
</dbReference>
<dbReference type="Pfam" id="PF00766">
    <property type="entry name" value="ETF_alpha"/>
    <property type="match status" value="1"/>
</dbReference>
<dbReference type="Pfam" id="PF01012">
    <property type="entry name" value="ETF"/>
    <property type="match status" value="1"/>
</dbReference>
<dbReference type="PANTHER" id="PTHR43153">
    <property type="entry name" value="ELECTRON TRANSFER FLAVOPROTEIN ALPHA"/>
    <property type="match status" value="1"/>
</dbReference>
<evidence type="ECO:0000313" key="11">
    <source>
        <dbReference type="EMBL" id="EPY21048.1"/>
    </source>
</evidence>